<accession>A0A0A9B7V6</accession>
<name>A0A0A9B7V6_ARUDO</name>
<organism evidence="1">
    <name type="scientific">Arundo donax</name>
    <name type="common">Giant reed</name>
    <name type="synonym">Donax arundinaceus</name>
    <dbReference type="NCBI Taxonomy" id="35708"/>
    <lineage>
        <taxon>Eukaryota</taxon>
        <taxon>Viridiplantae</taxon>
        <taxon>Streptophyta</taxon>
        <taxon>Embryophyta</taxon>
        <taxon>Tracheophyta</taxon>
        <taxon>Spermatophyta</taxon>
        <taxon>Magnoliopsida</taxon>
        <taxon>Liliopsida</taxon>
        <taxon>Poales</taxon>
        <taxon>Poaceae</taxon>
        <taxon>PACMAD clade</taxon>
        <taxon>Arundinoideae</taxon>
        <taxon>Arundineae</taxon>
        <taxon>Arundo</taxon>
    </lineage>
</organism>
<dbReference type="AlphaFoldDB" id="A0A0A9B7V6"/>
<sequence length="29" mass="3435">MWSTTVRSLKDEKNLKIPSRNLQTMESLQ</sequence>
<reference evidence="1" key="1">
    <citation type="submission" date="2014-09" db="EMBL/GenBank/DDBJ databases">
        <authorList>
            <person name="Magalhaes I.L.F."/>
            <person name="Oliveira U."/>
            <person name="Santos F.R."/>
            <person name="Vidigal T.H.D.A."/>
            <person name="Brescovit A.D."/>
            <person name="Santos A.J."/>
        </authorList>
    </citation>
    <scope>NUCLEOTIDE SEQUENCE</scope>
    <source>
        <tissue evidence="1">Shoot tissue taken approximately 20 cm above the soil surface</tissue>
    </source>
</reference>
<protein>
    <submittedName>
        <fullName evidence="1">Uncharacterized protein</fullName>
    </submittedName>
</protein>
<dbReference type="EMBL" id="GBRH01239657">
    <property type="protein sequence ID" value="JAD58238.1"/>
    <property type="molecule type" value="Transcribed_RNA"/>
</dbReference>
<evidence type="ECO:0000313" key="1">
    <source>
        <dbReference type="EMBL" id="JAD58238.1"/>
    </source>
</evidence>
<proteinExistence type="predicted"/>
<reference evidence="1" key="2">
    <citation type="journal article" date="2015" name="Data Brief">
        <title>Shoot transcriptome of the giant reed, Arundo donax.</title>
        <authorList>
            <person name="Barrero R.A."/>
            <person name="Guerrero F.D."/>
            <person name="Moolhuijzen P."/>
            <person name="Goolsby J.A."/>
            <person name="Tidwell J."/>
            <person name="Bellgard S.E."/>
            <person name="Bellgard M.I."/>
        </authorList>
    </citation>
    <scope>NUCLEOTIDE SEQUENCE</scope>
    <source>
        <tissue evidence="1">Shoot tissue taken approximately 20 cm above the soil surface</tissue>
    </source>
</reference>